<proteinExistence type="predicted"/>
<dbReference type="EMBL" id="JAPEVB010000003">
    <property type="protein sequence ID" value="KAJ4391404.1"/>
    <property type="molecule type" value="Genomic_DNA"/>
</dbReference>
<gene>
    <name evidence="2" type="ORF">N0V93_005021</name>
</gene>
<organism evidence="2 3">
    <name type="scientific">Gnomoniopsis smithogilvyi</name>
    <dbReference type="NCBI Taxonomy" id="1191159"/>
    <lineage>
        <taxon>Eukaryota</taxon>
        <taxon>Fungi</taxon>
        <taxon>Dikarya</taxon>
        <taxon>Ascomycota</taxon>
        <taxon>Pezizomycotina</taxon>
        <taxon>Sordariomycetes</taxon>
        <taxon>Sordariomycetidae</taxon>
        <taxon>Diaporthales</taxon>
        <taxon>Gnomoniaceae</taxon>
        <taxon>Gnomoniopsis</taxon>
    </lineage>
</organism>
<keyword evidence="3" id="KW-1185">Reference proteome</keyword>
<evidence type="ECO:0000313" key="3">
    <source>
        <dbReference type="Proteomes" id="UP001140453"/>
    </source>
</evidence>
<dbReference type="AlphaFoldDB" id="A0A9W8YSI4"/>
<name>A0A9W8YSI4_9PEZI</name>
<feature type="region of interest" description="Disordered" evidence="1">
    <location>
        <begin position="1"/>
        <end position="73"/>
    </location>
</feature>
<evidence type="ECO:0000256" key="1">
    <source>
        <dbReference type="SAM" id="MobiDB-lite"/>
    </source>
</evidence>
<evidence type="ECO:0000313" key="2">
    <source>
        <dbReference type="EMBL" id="KAJ4391404.1"/>
    </source>
</evidence>
<accession>A0A9W8YSI4</accession>
<sequence>MGPDTPISGAWPSQVPNGTSPQPWEHKHSRQSSISSQHSGASASSAQRAVESSILTKPQPMTEFTESPHLETESCYPIDPLARKYPKPTEDLDVREALNRKPGRWTLGHYIKGTTVRDSQEARERDPAKVARDMETKKQELLRAREEMRRLSLPK</sequence>
<comment type="caution">
    <text evidence="2">The sequence shown here is derived from an EMBL/GenBank/DDBJ whole genome shotgun (WGS) entry which is preliminary data.</text>
</comment>
<dbReference type="OrthoDB" id="3563866at2759"/>
<feature type="compositionally biased region" description="Low complexity" evidence="1">
    <location>
        <begin position="31"/>
        <end position="47"/>
    </location>
</feature>
<protein>
    <submittedName>
        <fullName evidence="2">Uncharacterized protein</fullName>
    </submittedName>
</protein>
<reference evidence="2" key="1">
    <citation type="submission" date="2022-10" db="EMBL/GenBank/DDBJ databases">
        <title>Tapping the CABI collections for fungal endophytes: first genome assemblies for Collariella, Neodidymelliopsis, Ascochyta clinopodiicola, Didymella pomorum, Didymosphaeria variabile, Neocosmospora piperis and Neocucurbitaria cava.</title>
        <authorList>
            <person name="Hill R."/>
        </authorList>
    </citation>
    <scope>NUCLEOTIDE SEQUENCE</scope>
    <source>
        <strain evidence="2">IMI 355082</strain>
    </source>
</reference>
<dbReference type="Proteomes" id="UP001140453">
    <property type="component" value="Unassembled WGS sequence"/>
</dbReference>